<protein>
    <recommendedName>
        <fullName evidence="4">Transmembrane anchored protein</fullName>
    </recommendedName>
</protein>
<evidence type="ECO:0000313" key="2">
    <source>
        <dbReference type="EMBL" id="PYB71209.1"/>
    </source>
</evidence>
<evidence type="ECO:0000256" key="1">
    <source>
        <dbReference type="SAM" id="Phobius"/>
    </source>
</evidence>
<keyword evidence="1" id="KW-0812">Transmembrane</keyword>
<comment type="caution">
    <text evidence="2">The sequence shown here is derived from an EMBL/GenBank/DDBJ whole genome shotgun (WGS) entry which is preliminary data.</text>
</comment>
<accession>A0ABX5NR80</accession>
<reference evidence="2 3" key="1">
    <citation type="submission" date="2018-06" db="EMBL/GenBank/DDBJ databases">
        <title>Rhizobium wuzhouense sp. nov., isolated from roots of Oryza officinalis.</title>
        <authorList>
            <person name="Yuan T."/>
        </authorList>
    </citation>
    <scope>NUCLEOTIDE SEQUENCE [LARGE SCALE GENOMIC DNA]</scope>
    <source>
        <strain evidence="2 3">W44</strain>
    </source>
</reference>
<name>A0ABX5NR80_9HYPH</name>
<keyword evidence="3" id="KW-1185">Reference proteome</keyword>
<gene>
    <name evidence="2" type="ORF">DMY87_17740</name>
</gene>
<organism evidence="2 3">
    <name type="scientific">Rhizobium wuzhouense</name>
    <dbReference type="NCBI Taxonomy" id="1986026"/>
    <lineage>
        <taxon>Bacteria</taxon>
        <taxon>Pseudomonadati</taxon>
        <taxon>Pseudomonadota</taxon>
        <taxon>Alphaproteobacteria</taxon>
        <taxon>Hyphomicrobiales</taxon>
        <taxon>Rhizobiaceae</taxon>
        <taxon>Rhizobium/Agrobacterium group</taxon>
        <taxon>Rhizobium</taxon>
    </lineage>
</organism>
<sequence>MQNGTADFGAEQHAPLFSARFLLASVIAIALLALASLGINVYGHLYGAQLALAGHSDSLDVYDITIGRDTLHLTANTLRFEPQRRSGAAERVDLQLHWPSMEGYSQALRLAFDDLGQAQSLLFLQVSQSTMSRDMSGRIEPIYRHLTIGPADVGPGGLQMHRFRPGTGFEGEVLLTADDGDGGQYAVRCLIPTADKLASSSDCQRDIHVGEDLSVLYRFSSRLLPEWKQIDAAVRSYVEQRTDTLTPADTAKMPARPSTKHSS</sequence>
<feature type="transmembrane region" description="Helical" evidence="1">
    <location>
        <begin position="21"/>
        <end position="42"/>
    </location>
</feature>
<evidence type="ECO:0008006" key="4">
    <source>
        <dbReference type="Google" id="ProtNLM"/>
    </source>
</evidence>
<evidence type="ECO:0000313" key="3">
    <source>
        <dbReference type="Proteomes" id="UP000247536"/>
    </source>
</evidence>
<proteinExistence type="predicted"/>
<keyword evidence="1" id="KW-1133">Transmembrane helix</keyword>
<dbReference type="Proteomes" id="UP000247536">
    <property type="component" value="Unassembled WGS sequence"/>
</dbReference>
<dbReference type="RefSeq" id="WP_110792999.1">
    <property type="nucleotide sequence ID" value="NZ_QJRY01000007.1"/>
</dbReference>
<dbReference type="EMBL" id="QJRY01000007">
    <property type="protein sequence ID" value="PYB71209.1"/>
    <property type="molecule type" value="Genomic_DNA"/>
</dbReference>
<keyword evidence="1" id="KW-0472">Membrane</keyword>